<dbReference type="GO" id="GO:0016787">
    <property type="term" value="F:hydrolase activity"/>
    <property type="evidence" value="ECO:0007669"/>
    <property type="project" value="UniProtKB-KW"/>
</dbReference>
<dbReference type="PROSITE" id="PS01174">
    <property type="entry name" value="LIPASE_GDXG_SER"/>
    <property type="match status" value="1"/>
</dbReference>
<gene>
    <name evidence="4" type="ORF">ACFQHK_16640</name>
</gene>
<sequence length="312" mass="33384">MRAQEPHPEIQAFIDQSADAPAFHEMPMEDVRATTNTVFAVENPTEVGEVVDRTVPGEADDVPIRIYLPTGDGPFGVTVFFHGGGFVSGGLDSHDELCRELANAAGVAVVAVDYRLAPEHPFPAAVVDAYAATEWVAENADSFGGDASRLAVAGDSAGGNLAAVVAQMARDRGGPDIAYQALLYPTVSHTQDWPSVEENGEGYFIGAADLVWFDDQYYEHDVDRMNVYASPLLAPDFEGLPPATVVTGGFDPLRDEGVAYAERLEAAGVDVTHHHYDDVIHAFVQMAVAPFGFERSGEAFDDVAGDLRDALN</sequence>
<dbReference type="PANTHER" id="PTHR48081">
    <property type="entry name" value="AB HYDROLASE SUPERFAMILY PROTEIN C4A8.06C"/>
    <property type="match status" value="1"/>
</dbReference>
<dbReference type="InterPro" id="IPR050300">
    <property type="entry name" value="GDXG_lipolytic_enzyme"/>
</dbReference>
<dbReference type="FunFam" id="3.40.50.1820:FF:000089">
    <property type="entry name" value="Alpha/beta hydrolase"/>
    <property type="match status" value="1"/>
</dbReference>
<dbReference type="AlphaFoldDB" id="A0ABD5UJ16"/>
<dbReference type="Proteomes" id="UP001596406">
    <property type="component" value="Unassembled WGS sequence"/>
</dbReference>
<dbReference type="RefSeq" id="WP_304449830.1">
    <property type="nucleotide sequence ID" value="NZ_JARRAH010000003.1"/>
</dbReference>
<dbReference type="InterPro" id="IPR019826">
    <property type="entry name" value="Carboxylesterase_B_AS"/>
</dbReference>
<dbReference type="SUPFAM" id="SSF53474">
    <property type="entry name" value="alpha/beta-Hydrolases"/>
    <property type="match status" value="1"/>
</dbReference>
<protein>
    <submittedName>
        <fullName evidence="4">Alpha/beta hydrolase</fullName>
    </submittedName>
</protein>
<keyword evidence="2 4" id="KW-0378">Hydrolase</keyword>
<reference evidence="4 5" key="1">
    <citation type="journal article" date="2019" name="Int. J. Syst. Evol. Microbiol.">
        <title>The Global Catalogue of Microorganisms (GCM) 10K type strain sequencing project: providing services to taxonomists for standard genome sequencing and annotation.</title>
        <authorList>
            <consortium name="The Broad Institute Genomics Platform"/>
            <consortium name="The Broad Institute Genome Sequencing Center for Infectious Disease"/>
            <person name="Wu L."/>
            <person name="Ma J."/>
        </authorList>
    </citation>
    <scope>NUCLEOTIDE SEQUENCE [LARGE SCALE GENOMIC DNA]</scope>
    <source>
        <strain evidence="4 5">PSRA2</strain>
    </source>
</reference>
<dbReference type="PANTHER" id="PTHR48081:SF8">
    <property type="entry name" value="ALPHA_BETA HYDROLASE FOLD-3 DOMAIN-CONTAINING PROTEIN-RELATED"/>
    <property type="match status" value="1"/>
</dbReference>
<dbReference type="PROSITE" id="PS00122">
    <property type="entry name" value="CARBOXYLESTERASE_B_1"/>
    <property type="match status" value="1"/>
</dbReference>
<evidence type="ECO:0000259" key="3">
    <source>
        <dbReference type="Pfam" id="PF07859"/>
    </source>
</evidence>
<keyword evidence="5" id="KW-1185">Reference proteome</keyword>
<organism evidence="4 5">
    <name type="scientific">Halomarina ordinaria</name>
    <dbReference type="NCBI Taxonomy" id="3033939"/>
    <lineage>
        <taxon>Archaea</taxon>
        <taxon>Methanobacteriati</taxon>
        <taxon>Methanobacteriota</taxon>
        <taxon>Stenosarchaea group</taxon>
        <taxon>Halobacteria</taxon>
        <taxon>Halobacteriales</taxon>
        <taxon>Natronomonadaceae</taxon>
        <taxon>Halomarina</taxon>
    </lineage>
</organism>
<dbReference type="InterPro" id="IPR029058">
    <property type="entry name" value="AB_hydrolase_fold"/>
</dbReference>
<evidence type="ECO:0000256" key="1">
    <source>
        <dbReference type="ARBA" id="ARBA00010515"/>
    </source>
</evidence>
<evidence type="ECO:0000313" key="4">
    <source>
        <dbReference type="EMBL" id="MFC6838111.1"/>
    </source>
</evidence>
<dbReference type="Pfam" id="PF07859">
    <property type="entry name" value="Abhydrolase_3"/>
    <property type="match status" value="1"/>
</dbReference>
<evidence type="ECO:0000313" key="5">
    <source>
        <dbReference type="Proteomes" id="UP001596406"/>
    </source>
</evidence>
<name>A0ABD5UJ16_9EURY</name>
<feature type="domain" description="Alpha/beta hydrolase fold-3" evidence="3">
    <location>
        <begin position="79"/>
        <end position="284"/>
    </location>
</feature>
<evidence type="ECO:0000256" key="2">
    <source>
        <dbReference type="ARBA" id="ARBA00022801"/>
    </source>
</evidence>
<dbReference type="EMBL" id="JBHSXM010000003">
    <property type="protein sequence ID" value="MFC6838111.1"/>
    <property type="molecule type" value="Genomic_DNA"/>
</dbReference>
<comment type="caution">
    <text evidence="4">The sequence shown here is derived from an EMBL/GenBank/DDBJ whole genome shotgun (WGS) entry which is preliminary data.</text>
</comment>
<dbReference type="Gene3D" id="3.40.50.1820">
    <property type="entry name" value="alpha/beta hydrolase"/>
    <property type="match status" value="1"/>
</dbReference>
<proteinExistence type="inferred from homology"/>
<dbReference type="InterPro" id="IPR033140">
    <property type="entry name" value="Lipase_GDXG_put_SER_AS"/>
</dbReference>
<accession>A0ABD5UJ16</accession>
<dbReference type="InterPro" id="IPR013094">
    <property type="entry name" value="AB_hydrolase_3"/>
</dbReference>
<comment type="similarity">
    <text evidence="1">Belongs to the 'GDXG' lipolytic enzyme family.</text>
</comment>